<evidence type="ECO:0000313" key="2">
    <source>
        <dbReference type="Proteomes" id="UP000241426"/>
    </source>
</evidence>
<accession>A0A0B7JCT0</accession>
<gene>
    <name evidence="1" type="ORF">C9J27_06365</name>
</gene>
<name>A0A0B7JCT0_9GAMM</name>
<dbReference type="AlphaFoldDB" id="A0A0B7JCT0"/>
<proteinExistence type="predicted"/>
<accession>A0A2T3KJW4</accession>
<dbReference type="RefSeq" id="WP_036790412.1">
    <property type="nucleotide sequence ID" value="NZ_JAUZMX010000002.1"/>
</dbReference>
<dbReference type="EMBL" id="PYNF01000004">
    <property type="protein sequence ID" value="PSU99869.1"/>
    <property type="molecule type" value="Genomic_DNA"/>
</dbReference>
<dbReference type="Proteomes" id="UP000241426">
    <property type="component" value="Unassembled WGS sequence"/>
</dbReference>
<comment type="caution">
    <text evidence="1">The sequence shown here is derived from an EMBL/GenBank/DDBJ whole genome shotgun (WGS) entry which is preliminary data.</text>
</comment>
<organism evidence="1 2">
    <name type="scientific">Photobacterium kishitanii</name>
    <dbReference type="NCBI Taxonomy" id="318456"/>
    <lineage>
        <taxon>Bacteria</taxon>
        <taxon>Pseudomonadati</taxon>
        <taxon>Pseudomonadota</taxon>
        <taxon>Gammaproteobacteria</taxon>
        <taxon>Vibrionales</taxon>
        <taxon>Vibrionaceae</taxon>
        <taxon>Photobacterium</taxon>
    </lineage>
</organism>
<sequence length="116" mass="13489">MKKHCKYLYLIGFISIFSCQVFATPSADIDEHHDNVMDAVAQGLIQPFSALQHKVHQQLLARIIRVELDKDDDEWIYELKLIDANNNIIKVEYEARTLKMIEIKGRHLESVLKVPE</sequence>
<evidence type="ECO:0000313" key="1">
    <source>
        <dbReference type="EMBL" id="PSU99869.1"/>
    </source>
</evidence>
<reference evidence="1 2" key="1">
    <citation type="submission" date="2018-01" db="EMBL/GenBank/DDBJ databases">
        <title>Whole genome sequencing of Histamine producing bacteria.</title>
        <authorList>
            <person name="Butler K."/>
        </authorList>
    </citation>
    <scope>NUCLEOTIDE SEQUENCE [LARGE SCALE GENOMIC DNA]</scope>
    <source>
        <strain evidence="1 2">FS-7.2</strain>
    </source>
</reference>
<dbReference type="eggNOG" id="COG3212">
    <property type="taxonomic scope" value="Bacteria"/>
</dbReference>
<protein>
    <submittedName>
        <fullName evidence="1">Uncharacterized protein</fullName>
    </submittedName>
</protein>
<dbReference type="GeneID" id="29945574"/>
<dbReference type="PROSITE" id="PS51257">
    <property type="entry name" value="PROKAR_LIPOPROTEIN"/>
    <property type="match status" value="1"/>
</dbReference>
<dbReference type="Gene3D" id="3.10.450.40">
    <property type="match status" value="1"/>
</dbReference>